<evidence type="ECO:0000259" key="1">
    <source>
        <dbReference type="Pfam" id="PF12671"/>
    </source>
</evidence>
<dbReference type="PANTHER" id="PTHR40032:SF1">
    <property type="entry name" value="EXPORTED PROTEIN"/>
    <property type="match status" value="1"/>
</dbReference>
<dbReference type="Proteomes" id="UP001165422">
    <property type="component" value="Unassembled WGS sequence"/>
</dbReference>
<accession>A0ABS8N5Q8</accession>
<dbReference type="EMBL" id="JAJJPB010000011">
    <property type="protein sequence ID" value="MCC9295138.1"/>
    <property type="molecule type" value="Genomic_DNA"/>
</dbReference>
<feature type="domain" description="Putative amidase" evidence="1">
    <location>
        <begin position="201"/>
        <end position="360"/>
    </location>
</feature>
<gene>
    <name evidence="2" type="ORF">LN736_09755</name>
</gene>
<evidence type="ECO:0000313" key="3">
    <source>
        <dbReference type="Proteomes" id="UP001165422"/>
    </source>
</evidence>
<reference evidence="2" key="1">
    <citation type="submission" date="2021-11" db="EMBL/GenBank/DDBJ databases">
        <authorList>
            <person name="Qingchun L."/>
            <person name="Dong Z."/>
            <person name="Zongwei Q."/>
            <person name="Jia Z."/>
            <person name="Duotao L."/>
        </authorList>
    </citation>
    <scope>NUCLEOTIDE SEQUENCE</scope>
    <source>
        <strain evidence="2">WLY-B-L2</strain>
    </source>
</reference>
<dbReference type="PANTHER" id="PTHR40032">
    <property type="entry name" value="EXPORTED PROTEIN-RELATED"/>
    <property type="match status" value="1"/>
</dbReference>
<proteinExistence type="predicted"/>
<dbReference type="RefSeq" id="WP_229981480.1">
    <property type="nucleotide sequence ID" value="NZ_JAJJPB010000011.1"/>
</dbReference>
<evidence type="ECO:0000313" key="2">
    <source>
        <dbReference type="EMBL" id="MCC9295138.1"/>
    </source>
</evidence>
<sequence length="365" mass="42697">MKHSLIKRVFMITMVILVIFFVCPFKDIHGEEIDEKNEIINSAKQIFEDRNKAILNGNLKLIESKYDKNTRYGIWAYEHEEKKMKYLKNWEEKQGAKFIEIIPDIVIKRVRGSDDKFSINLICSTEYKYIYKDAPKFINSCRIGTSHILNMVKKDGRWIITKEWYKDPFEDSLNLDNLKVDSVKQYILSQSKRDFSSMTDRRRSSVEYADRYCGIASEKKYGYTYNKKYRNYNSRGGDCANFASQVLHEGGKFRKNSAWNYDRSGATSSWLNADGFKNYMIYSGRASVIAHGSYEKVYKASYRLIPGDFVAYEKKGDITHISVVTGADSRGYSLVSCHNTDRNRVPWDLGWSDKNIKFWLVHVNY</sequence>
<keyword evidence="3" id="KW-1185">Reference proteome</keyword>
<dbReference type="InterPro" id="IPR024301">
    <property type="entry name" value="Amidase_6"/>
</dbReference>
<organism evidence="2 3">
    <name type="scientific">Clostridium aromativorans</name>
    <dbReference type="NCBI Taxonomy" id="2836848"/>
    <lineage>
        <taxon>Bacteria</taxon>
        <taxon>Bacillati</taxon>
        <taxon>Bacillota</taxon>
        <taxon>Clostridia</taxon>
        <taxon>Eubacteriales</taxon>
        <taxon>Clostridiaceae</taxon>
        <taxon>Clostridium</taxon>
    </lineage>
</organism>
<protein>
    <submittedName>
        <fullName evidence="2">Amidase domain-containing protein</fullName>
    </submittedName>
</protein>
<dbReference type="Pfam" id="PF12671">
    <property type="entry name" value="Amidase_6"/>
    <property type="match status" value="1"/>
</dbReference>
<name>A0ABS8N5Q8_9CLOT</name>
<comment type="caution">
    <text evidence="2">The sequence shown here is derived from an EMBL/GenBank/DDBJ whole genome shotgun (WGS) entry which is preliminary data.</text>
</comment>